<dbReference type="EMBL" id="JAVVDO010000041">
    <property type="protein sequence ID" value="MDT8333013.1"/>
    <property type="molecule type" value="Genomic_DNA"/>
</dbReference>
<dbReference type="PANTHER" id="PTHR34985">
    <property type="entry name" value="SLR0554 PROTEIN"/>
    <property type="match status" value="1"/>
</dbReference>
<evidence type="ECO:0000313" key="3">
    <source>
        <dbReference type="Proteomes" id="UP001258945"/>
    </source>
</evidence>
<proteinExistence type="predicted"/>
<feature type="domain" description="Virulence-associated protein E-like" evidence="1">
    <location>
        <begin position="124"/>
        <end position="335"/>
    </location>
</feature>
<comment type="caution">
    <text evidence="2">The sequence shown here is derived from an EMBL/GenBank/DDBJ whole genome shotgun (WGS) entry which is preliminary data.</text>
</comment>
<dbReference type="InterPro" id="IPR007936">
    <property type="entry name" value="VapE-like_dom"/>
</dbReference>
<dbReference type="Pfam" id="PF05272">
    <property type="entry name" value="VapE-like_dom"/>
    <property type="match status" value="1"/>
</dbReference>
<evidence type="ECO:0000313" key="2">
    <source>
        <dbReference type="EMBL" id="MDT8333013.1"/>
    </source>
</evidence>
<dbReference type="PANTHER" id="PTHR34985:SF1">
    <property type="entry name" value="SLR0554 PROTEIN"/>
    <property type="match status" value="1"/>
</dbReference>
<reference evidence="2 3" key="1">
    <citation type="journal article" date="2019" name="Microb. Pathog.">
        <title>Comparison of VITEK 2, MALDI-TOF MS, 16S rRNA gene sequencing, and whole-genome sequencing for identification of Roseomonas mucosa.</title>
        <authorList>
            <person name="Rudolph W.W."/>
            <person name="Gunzer F."/>
            <person name="Trauth M."/>
            <person name="Bunk B."/>
            <person name="Bigge R."/>
            <person name="Schrottner P."/>
        </authorList>
    </citation>
    <scope>NUCLEOTIDE SEQUENCE [LARGE SCALE GENOMIC DNA]</scope>
    <source>
        <strain evidence="2 3">DSM 103800</strain>
    </source>
</reference>
<evidence type="ECO:0000259" key="1">
    <source>
        <dbReference type="Pfam" id="PF05272"/>
    </source>
</evidence>
<name>A0ABU3MJ75_9PROT</name>
<sequence length="414" mass="46130">MSEAGRGTSRSLLGGMLARDGKGEIYPTLSNALLILAMDPVLEGMLAYDEFKAEHLLKFAPPPARETDSYSPGPYPRGWGKGDVVLVQAYLQRQWSHKFSAQTVEDAMITEAERCRFHPVCDWLDTLSWDGQPRLDEWLLKAFGCPADPYHKAAGAKMLIASVRRVRRPGCKFDNMPVFEGLQGIGKSTALRSLYGDDWFSDNMPTNLASKDAAMALLGIWCLELAELQQLIRAEAEVVKGFLSRQVDRYRPPYGKSYIARARQGILVGTTNAEEWLSDPTGNRRFWPLACAHVDAEWIAENREQLWAEAAAREAAGEVHWLDGDEAREGAVAQQASRMVLDPWSDKARNWLDDGRVQVTAAGLLDHLNVPAAQQTKGMQMRAAAILKSEGWVRDRSATNRFWVRKEGGQNNAA</sequence>
<gene>
    <name evidence="2" type="ORF">RQ831_18325</name>
</gene>
<accession>A0ABU3MJ75</accession>
<keyword evidence="3" id="KW-1185">Reference proteome</keyword>
<dbReference type="RefSeq" id="WP_314284049.1">
    <property type="nucleotide sequence ID" value="NZ_JAVVDO010000041.1"/>
</dbReference>
<dbReference type="Proteomes" id="UP001258945">
    <property type="component" value="Unassembled WGS sequence"/>
</dbReference>
<organism evidence="2 3">
    <name type="scientific">Roseomonas gilardii</name>
    <dbReference type="NCBI Taxonomy" id="257708"/>
    <lineage>
        <taxon>Bacteria</taxon>
        <taxon>Pseudomonadati</taxon>
        <taxon>Pseudomonadota</taxon>
        <taxon>Alphaproteobacteria</taxon>
        <taxon>Acetobacterales</taxon>
        <taxon>Roseomonadaceae</taxon>
        <taxon>Roseomonas</taxon>
    </lineage>
</organism>
<protein>
    <submittedName>
        <fullName evidence="2">Virulence-associated E family protein</fullName>
    </submittedName>
</protein>